<organism evidence="1 2">
    <name type="scientific">Plasmopara halstedii</name>
    <name type="common">Downy mildew of sunflower</name>
    <dbReference type="NCBI Taxonomy" id="4781"/>
    <lineage>
        <taxon>Eukaryota</taxon>
        <taxon>Sar</taxon>
        <taxon>Stramenopiles</taxon>
        <taxon>Oomycota</taxon>
        <taxon>Peronosporomycetes</taxon>
        <taxon>Peronosporales</taxon>
        <taxon>Peronosporaceae</taxon>
        <taxon>Plasmopara</taxon>
    </lineage>
</organism>
<dbReference type="EMBL" id="CCYD01000349">
    <property type="protein sequence ID" value="CEG39167.1"/>
    <property type="molecule type" value="Genomic_DNA"/>
</dbReference>
<protein>
    <submittedName>
        <fullName evidence="1">Uncharacterized protein</fullName>
    </submittedName>
</protein>
<accession>A0A0P1ADR5</accession>
<reference evidence="2" key="1">
    <citation type="submission" date="2014-09" db="EMBL/GenBank/DDBJ databases">
        <authorList>
            <person name="Sharma Rahul"/>
            <person name="Thines Marco"/>
        </authorList>
    </citation>
    <scope>NUCLEOTIDE SEQUENCE [LARGE SCALE GENOMIC DNA]</scope>
</reference>
<keyword evidence="2" id="KW-1185">Reference proteome</keyword>
<evidence type="ECO:0000313" key="1">
    <source>
        <dbReference type="EMBL" id="CEG39167.1"/>
    </source>
</evidence>
<sequence length="116" mass="13228">MLMGCVSTITRSDSSLIIFNNLRITQSRSITFNTLYSKGDVHFIECDSDKFESQVGVGSVVCCERYSELANIIIPLPRVDRRSRCDRGVTYIIKKQDLYCDTLIAWSDHHVDVAIY</sequence>
<name>A0A0P1ADR5_PLAHL</name>
<proteinExistence type="predicted"/>
<dbReference type="AlphaFoldDB" id="A0A0P1ADR5"/>
<dbReference type="RefSeq" id="XP_024575536.1">
    <property type="nucleotide sequence ID" value="XM_024724684.1"/>
</dbReference>
<dbReference type="Proteomes" id="UP000054928">
    <property type="component" value="Unassembled WGS sequence"/>
</dbReference>
<evidence type="ECO:0000313" key="2">
    <source>
        <dbReference type="Proteomes" id="UP000054928"/>
    </source>
</evidence>
<dbReference type="GeneID" id="36404277"/>